<evidence type="ECO:0000256" key="1">
    <source>
        <dbReference type="ARBA" id="ARBA00001946"/>
    </source>
</evidence>
<dbReference type="Pfam" id="PF02878">
    <property type="entry name" value="PGM_PMM_I"/>
    <property type="match status" value="1"/>
</dbReference>
<dbReference type="SUPFAM" id="SSF53738">
    <property type="entry name" value="Phosphoglucomutase, first 3 domains"/>
    <property type="match status" value="3"/>
</dbReference>
<feature type="domain" description="Alpha-D-phosphohexomutase alpha/beta/alpha" evidence="10">
    <location>
        <begin position="154"/>
        <end position="251"/>
    </location>
</feature>
<dbReference type="InterPro" id="IPR005845">
    <property type="entry name" value="A-D-PHexomutase_a/b/a-II"/>
</dbReference>
<evidence type="ECO:0000259" key="8">
    <source>
        <dbReference type="Pfam" id="PF00408"/>
    </source>
</evidence>
<dbReference type="PRINTS" id="PR00509">
    <property type="entry name" value="PGMPMM"/>
</dbReference>
<dbReference type="Pfam" id="PF02880">
    <property type="entry name" value="PGM_PMM_III"/>
    <property type="match status" value="1"/>
</dbReference>
<dbReference type="Pfam" id="PF02879">
    <property type="entry name" value="PGM_PMM_II"/>
    <property type="match status" value="1"/>
</dbReference>
<dbReference type="PANTHER" id="PTHR43771">
    <property type="entry name" value="PHOSPHOMANNOMUTASE"/>
    <property type="match status" value="1"/>
</dbReference>
<dbReference type="InterPro" id="IPR016066">
    <property type="entry name" value="A-D-PHexomutase_CS"/>
</dbReference>
<evidence type="ECO:0000259" key="10">
    <source>
        <dbReference type="Pfam" id="PF02879"/>
    </source>
</evidence>
<dbReference type="InterPro" id="IPR016055">
    <property type="entry name" value="A-D-PHexomutase_a/b/a-I/II/III"/>
</dbReference>
<feature type="domain" description="Alpha-D-phosphohexomutase C-terminal" evidence="8">
    <location>
        <begin position="374"/>
        <end position="446"/>
    </location>
</feature>
<evidence type="ECO:0000259" key="11">
    <source>
        <dbReference type="Pfam" id="PF02880"/>
    </source>
</evidence>
<dbReference type="GO" id="GO:0005975">
    <property type="term" value="P:carbohydrate metabolic process"/>
    <property type="evidence" value="ECO:0007669"/>
    <property type="project" value="InterPro"/>
</dbReference>
<dbReference type="SUPFAM" id="SSF55957">
    <property type="entry name" value="Phosphoglucomutase, C-terminal domain"/>
    <property type="match status" value="1"/>
</dbReference>
<evidence type="ECO:0000256" key="6">
    <source>
        <dbReference type="ARBA" id="ARBA00023235"/>
    </source>
</evidence>
<feature type="domain" description="Alpha-D-phosphohexomutase alpha/beta/alpha" evidence="9">
    <location>
        <begin position="5"/>
        <end position="137"/>
    </location>
</feature>
<dbReference type="CDD" id="cd03089">
    <property type="entry name" value="PMM_PGM"/>
    <property type="match status" value="1"/>
</dbReference>
<evidence type="ECO:0000313" key="13">
    <source>
        <dbReference type="Proteomes" id="UP000245125"/>
    </source>
</evidence>
<dbReference type="GO" id="GO:0004615">
    <property type="term" value="F:phosphomannomutase activity"/>
    <property type="evidence" value="ECO:0007669"/>
    <property type="project" value="UniProtKB-EC"/>
</dbReference>
<dbReference type="Gene3D" id="3.30.310.50">
    <property type="entry name" value="Alpha-D-phosphohexomutase, C-terminal domain"/>
    <property type="match status" value="1"/>
</dbReference>
<dbReference type="PANTHER" id="PTHR43771:SF2">
    <property type="entry name" value="PHOSPHOMANNOMUTASE_PHOSPHOGLUCOMUTASE"/>
    <property type="match status" value="1"/>
</dbReference>
<feature type="domain" description="Alpha-D-phosphohexomutase alpha/beta/alpha" evidence="11">
    <location>
        <begin position="255"/>
        <end position="355"/>
    </location>
</feature>
<comment type="cofactor">
    <cofactor evidence="1">
        <name>Mg(2+)</name>
        <dbReference type="ChEBI" id="CHEBI:18420"/>
    </cofactor>
</comment>
<protein>
    <submittedName>
        <fullName evidence="12">Bifunctional hosphoglucomutase/phosphomannomutase</fullName>
        <ecNumber evidence="12">5.4.2.2</ecNumber>
        <ecNumber evidence="12">5.4.2.8</ecNumber>
    </submittedName>
</protein>
<dbReference type="InterPro" id="IPR005846">
    <property type="entry name" value="A-D-PHexomutase_a/b/a-III"/>
</dbReference>
<dbReference type="EC" id="5.4.2.2" evidence="12"/>
<name>A0A2U3QK46_9BACT</name>
<evidence type="ECO:0000256" key="5">
    <source>
        <dbReference type="ARBA" id="ARBA00022842"/>
    </source>
</evidence>
<dbReference type="OrthoDB" id="9803322at2"/>
<dbReference type="AlphaFoldDB" id="A0A2U3QK46"/>
<keyword evidence="4 7" id="KW-0479">Metal-binding</keyword>
<evidence type="ECO:0000256" key="4">
    <source>
        <dbReference type="ARBA" id="ARBA00022723"/>
    </source>
</evidence>
<dbReference type="EC" id="5.4.2.8" evidence="12"/>
<keyword evidence="13" id="KW-1185">Reference proteome</keyword>
<organism evidence="12 13">
    <name type="scientific">Candidatus Sulfobium mesophilum</name>
    <dbReference type="NCBI Taxonomy" id="2016548"/>
    <lineage>
        <taxon>Bacteria</taxon>
        <taxon>Pseudomonadati</taxon>
        <taxon>Nitrospirota</taxon>
        <taxon>Nitrospiria</taxon>
        <taxon>Nitrospirales</taxon>
        <taxon>Nitrospiraceae</taxon>
        <taxon>Candidatus Sulfobium</taxon>
    </lineage>
</organism>
<sequence length="456" mass="50106">MIDRNIFRQYDIRGVWSKDLTAESGYLIGRAFGTLALGASGKDRVRLSVGRDVRLSSEAISEELIKGIISTGAGVIDIGECPTPVQYFSLHRLQVDGGVMVTGSHNPPEYNGFKLSIGKETISGEAIQQLRTIIEAGGFATGSGSVAKKEILSDYADYLKKDFSGFSGITVVADAGNGTAGLVAPRILEELGARVIRLFCEPDGNFPNHHPDPVMPENLAALIEKVRTESADLGVAYDGDSDRIGVVDSDGEIIWGDRLMILFARDILRRSPGASIIGEVKCSQIMYDEISRNGGNAIMWKTGHSLIKKKMKEEKALVAGEMSGHIFFADRYLGYDDAIYATLRLLEIVKKAGEPYGVKRLLADLPQVFSTPEIRFDCPDSLKFRVTETMRDAFSDYEVNTIDGARINFGYGWALVRASNTQPALVMRFEAWDEESLGRIRATVEEKLDSVMRQLK</sequence>
<dbReference type="InterPro" id="IPR005844">
    <property type="entry name" value="A-D-PHexomutase_a/b/a-I"/>
</dbReference>
<dbReference type="PROSITE" id="PS00710">
    <property type="entry name" value="PGM_PMM"/>
    <property type="match status" value="1"/>
</dbReference>
<keyword evidence="3" id="KW-0597">Phosphoprotein</keyword>
<evidence type="ECO:0000256" key="2">
    <source>
        <dbReference type="ARBA" id="ARBA00010231"/>
    </source>
</evidence>
<dbReference type="Proteomes" id="UP000245125">
    <property type="component" value="Unassembled WGS sequence"/>
</dbReference>
<evidence type="ECO:0000256" key="7">
    <source>
        <dbReference type="RuleBase" id="RU004326"/>
    </source>
</evidence>
<evidence type="ECO:0000256" key="3">
    <source>
        <dbReference type="ARBA" id="ARBA00022553"/>
    </source>
</evidence>
<dbReference type="GO" id="GO:0004614">
    <property type="term" value="F:phosphoglucomutase activity"/>
    <property type="evidence" value="ECO:0007669"/>
    <property type="project" value="UniProtKB-EC"/>
</dbReference>
<keyword evidence="5 7" id="KW-0460">Magnesium</keyword>
<keyword evidence="6 12" id="KW-0413">Isomerase</keyword>
<evidence type="ECO:0000313" key="12">
    <source>
        <dbReference type="EMBL" id="SPQ01710.1"/>
    </source>
</evidence>
<reference evidence="13" key="1">
    <citation type="submission" date="2018-03" db="EMBL/GenBank/DDBJ databases">
        <authorList>
            <person name="Zecchin S."/>
        </authorList>
    </citation>
    <scope>NUCLEOTIDE SEQUENCE [LARGE SCALE GENOMIC DNA]</scope>
</reference>
<accession>A0A2U3QK46</accession>
<dbReference type="GO" id="GO:0000287">
    <property type="term" value="F:magnesium ion binding"/>
    <property type="evidence" value="ECO:0007669"/>
    <property type="project" value="InterPro"/>
</dbReference>
<evidence type="ECO:0000259" key="9">
    <source>
        <dbReference type="Pfam" id="PF02878"/>
    </source>
</evidence>
<proteinExistence type="inferred from homology"/>
<dbReference type="InterPro" id="IPR005843">
    <property type="entry name" value="A-D-PHexomutase_C"/>
</dbReference>
<dbReference type="EMBL" id="OUUY01000117">
    <property type="protein sequence ID" value="SPQ01710.1"/>
    <property type="molecule type" value="Genomic_DNA"/>
</dbReference>
<dbReference type="Gene3D" id="3.40.120.10">
    <property type="entry name" value="Alpha-D-Glucose-1,6-Bisphosphate, subunit A, domain 3"/>
    <property type="match status" value="3"/>
</dbReference>
<dbReference type="InterPro" id="IPR005841">
    <property type="entry name" value="Alpha-D-phosphohexomutase_SF"/>
</dbReference>
<dbReference type="Pfam" id="PF00408">
    <property type="entry name" value="PGM_PMM_IV"/>
    <property type="match status" value="1"/>
</dbReference>
<comment type="similarity">
    <text evidence="2 7">Belongs to the phosphohexose mutase family.</text>
</comment>
<gene>
    <name evidence="12" type="primary">manB</name>
    <name evidence="12" type="synonym">pgm</name>
    <name evidence="12" type="ORF">NBG4_680003</name>
</gene>
<dbReference type="InterPro" id="IPR036900">
    <property type="entry name" value="A-D-PHexomutase_C_sf"/>
</dbReference>